<protein>
    <recommendedName>
        <fullName evidence="1">RNase H type-1 domain-containing protein</fullName>
    </recommendedName>
</protein>
<dbReference type="InterPro" id="IPR052929">
    <property type="entry name" value="RNase_H-like_EbsB-rel"/>
</dbReference>
<dbReference type="InterPro" id="IPR012337">
    <property type="entry name" value="RNaseH-like_sf"/>
</dbReference>
<name>A0A445A2C6_ARAHY</name>
<evidence type="ECO:0000313" key="3">
    <source>
        <dbReference type="Proteomes" id="UP000289738"/>
    </source>
</evidence>
<accession>A0A445A2C6</accession>
<evidence type="ECO:0000313" key="2">
    <source>
        <dbReference type="EMBL" id="RYR20590.1"/>
    </source>
</evidence>
<dbReference type="InterPro" id="IPR002156">
    <property type="entry name" value="RNaseH_domain"/>
</dbReference>
<dbReference type="InterPro" id="IPR036397">
    <property type="entry name" value="RNaseH_sf"/>
</dbReference>
<dbReference type="PANTHER" id="PTHR47074:SF11">
    <property type="entry name" value="REVERSE TRANSCRIPTASE-LIKE PROTEIN"/>
    <property type="match status" value="1"/>
</dbReference>
<dbReference type="Proteomes" id="UP000289738">
    <property type="component" value="Chromosome B03"/>
</dbReference>
<keyword evidence="3" id="KW-1185">Reference proteome</keyword>
<dbReference type="CDD" id="cd06222">
    <property type="entry name" value="RNase_H_like"/>
    <property type="match status" value="1"/>
</dbReference>
<proteinExistence type="predicted"/>
<comment type="caution">
    <text evidence="2">The sequence shown here is derived from an EMBL/GenBank/DDBJ whole genome shotgun (WGS) entry which is preliminary data.</text>
</comment>
<dbReference type="STRING" id="3818.A0A445A2C6"/>
<sequence>MEFLQKMKLSAGANYDLCSSKVAFLVWEVWKARNLAIYQQTIPNPILVIRKANLMELEFGELSEQPAKHTTTVSRLASRVTWRPPLQDWIKSNVDATFIGAQSVGAVAAVFRDHNGSLLSGINSTIVAGSPLAAEALAIRADLIMSQNFLMQKIIIESDNQILIQALKSHASIAEIQVVLDDIHHLARIIPSCGFIWVPREANSLAHEVAKLTRQGTLH</sequence>
<dbReference type="GO" id="GO:0003676">
    <property type="term" value="F:nucleic acid binding"/>
    <property type="evidence" value="ECO:0007669"/>
    <property type="project" value="InterPro"/>
</dbReference>
<organism evidence="2 3">
    <name type="scientific">Arachis hypogaea</name>
    <name type="common">Peanut</name>
    <dbReference type="NCBI Taxonomy" id="3818"/>
    <lineage>
        <taxon>Eukaryota</taxon>
        <taxon>Viridiplantae</taxon>
        <taxon>Streptophyta</taxon>
        <taxon>Embryophyta</taxon>
        <taxon>Tracheophyta</taxon>
        <taxon>Spermatophyta</taxon>
        <taxon>Magnoliopsida</taxon>
        <taxon>eudicotyledons</taxon>
        <taxon>Gunneridae</taxon>
        <taxon>Pentapetalae</taxon>
        <taxon>rosids</taxon>
        <taxon>fabids</taxon>
        <taxon>Fabales</taxon>
        <taxon>Fabaceae</taxon>
        <taxon>Papilionoideae</taxon>
        <taxon>50 kb inversion clade</taxon>
        <taxon>dalbergioids sensu lato</taxon>
        <taxon>Dalbergieae</taxon>
        <taxon>Pterocarpus clade</taxon>
        <taxon>Arachis</taxon>
    </lineage>
</organism>
<dbReference type="AlphaFoldDB" id="A0A445A2C6"/>
<dbReference type="PANTHER" id="PTHR47074">
    <property type="entry name" value="BNAC02G40300D PROTEIN"/>
    <property type="match status" value="1"/>
</dbReference>
<feature type="domain" description="RNase H type-1" evidence="1">
    <location>
        <begin position="93"/>
        <end position="212"/>
    </location>
</feature>
<evidence type="ECO:0000259" key="1">
    <source>
        <dbReference type="Pfam" id="PF13456"/>
    </source>
</evidence>
<dbReference type="InterPro" id="IPR044730">
    <property type="entry name" value="RNase_H-like_dom_plant"/>
</dbReference>
<dbReference type="GO" id="GO:0004523">
    <property type="term" value="F:RNA-DNA hybrid ribonuclease activity"/>
    <property type="evidence" value="ECO:0007669"/>
    <property type="project" value="InterPro"/>
</dbReference>
<dbReference type="SUPFAM" id="SSF53098">
    <property type="entry name" value="Ribonuclease H-like"/>
    <property type="match status" value="1"/>
</dbReference>
<dbReference type="Gene3D" id="3.30.420.10">
    <property type="entry name" value="Ribonuclease H-like superfamily/Ribonuclease H"/>
    <property type="match status" value="1"/>
</dbReference>
<reference evidence="2 3" key="1">
    <citation type="submission" date="2019-01" db="EMBL/GenBank/DDBJ databases">
        <title>Sequencing of cultivated peanut Arachis hypogaea provides insights into genome evolution and oil improvement.</title>
        <authorList>
            <person name="Chen X."/>
        </authorList>
    </citation>
    <scope>NUCLEOTIDE SEQUENCE [LARGE SCALE GENOMIC DNA]</scope>
    <source>
        <strain evidence="3">cv. Fuhuasheng</strain>
        <tissue evidence="2">Leaves</tissue>
    </source>
</reference>
<dbReference type="Pfam" id="PF13456">
    <property type="entry name" value="RVT_3"/>
    <property type="match status" value="1"/>
</dbReference>
<gene>
    <name evidence="2" type="ORF">Ahy_B03g065771</name>
</gene>
<dbReference type="EMBL" id="SDMP01000013">
    <property type="protein sequence ID" value="RYR20590.1"/>
    <property type="molecule type" value="Genomic_DNA"/>
</dbReference>